<feature type="transmembrane region" description="Helical" evidence="1">
    <location>
        <begin position="52"/>
        <end position="74"/>
    </location>
</feature>
<protein>
    <recommendedName>
        <fullName evidence="4">DUF1240 domain-containing protein</fullName>
    </recommendedName>
</protein>
<dbReference type="EMBL" id="JABSOD010000008">
    <property type="protein sequence ID" value="NRQ42940.1"/>
    <property type="molecule type" value="Genomic_DNA"/>
</dbReference>
<evidence type="ECO:0000256" key="1">
    <source>
        <dbReference type="SAM" id="Phobius"/>
    </source>
</evidence>
<sequence>MPLQTENFERKKGLAVSLSVVMLAMTAGYAFFSAEFLHQLSSLDAQAFYLRVSMMVIPGLIAAPIFLMSIYIMLRRHFGRLPEQHFALWVKVSLVLLAGAFVLRIVLGFWLPGYVAANGFTHCSKLENPSPFASQVWVRQPEYCHELSYLVNGEVLDWFDEQEVAGKRPSVDEVTAQIELLIAQYKQRYQ</sequence>
<evidence type="ECO:0000313" key="2">
    <source>
        <dbReference type="EMBL" id="NRQ42940.1"/>
    </source>
</evidence>
<dbReference type="AlphaFoldDB" id="A0A7Y5AR11"/>
<keyword evidence="1" id="KW-1133">Transmembrane helix</keyword>
<reference evidence="2 3" key="1">
    <citation type="submission" date="2020-06" db="EMBL/GenBank/DDBJ databases">
        <title>Rheinheimera sp. nov., a marine bacterium isolated from coastal.</title>
        <authorList>
            <person name="Yu Q."/>
            <person name="Qi Y."/>
            <person name="Pu J."/>
        </authorList>
    </citation>
    <scope>NUCLEOTIDE SEQUENCE [LARGE SCALE GENOMIC DNA]</scope>
    <source>
        <strain evidence="2 3">YQF-2</strain>
    </source>
</reference>
<proteinExistence type="predicted"/>
<evidence type="ECO:0000313" key="3">
    <source>
        <dbReference type="Proteomes" id="UP000523161"/>
    </source>
</evidence>
<organism evidence="2 3">
    <name type="scientific">Rheinheimera lutimaris</name>
    <dbReference type="NCBI Taxonomy" id="2740584"/>
    <lineage>
        <taxon>Bacteria</taxon>
        <taxon>Pseudomonadati</taxon>
        <taxon>Pseudomonadota</taxon>
        <taxon>Gammaproteobacteria</taxon>
        <taxon>Chromatiales</taxon>
        <taxon>Chromatiaceae</taxon>
        <taxon>Rheinheimera</taxon>
    </lineage>
</organism>
<accession>A0A7Y5AR11</accession>
<name>A0A7Y5AR11_9GAMM</name>
<dbReference type="Proteomes" id="UP000523161">
    <property type="component" value="Unassembled WGS sequence"/>
</dbReference>
<keyword evidence="3" id="KW-1185">Reference proteome</keyword>
<feature type="transmembrane region" description="Helical" evidence="1">
    <location>
        <begin position="86"/>
        <end position="111"/>
    </location>
</feature>
<keyword evidence="1" id="KW-0472">Membrane</keyword>
<keyword evidence="1" id="KW-0812">Transmembrane</keyword>
<comment type="caution">
    <text evidence="2">The sequence shown here is derived from an EMBL/GenBank/DDBJ whole genome shotgun (WGS) entry which is preliminary data.</text>
</comment>
<gene>
    <name evidence="2" type="ORF">HRH59_10285</name>
</gene>
<feature type="transmembrane region" description="Helical" evidence="1">
    <location>
        <begin position="12"/>
        <end position="32"/>
    </location>
</feature>
<evidence type="ECO:0008006" key="4">
    <source>
        <dbReference type="Google" id="ProtNLM"/>
    </source>
</evidence>